<sequence>MTLPIFRTHTLPKHLPPYLLITYLPRRITPFPYIYIYIYIFNPFF</sequence>
<name>A0A0K2UE57_LEPSM</name>
<reference evidence="1" key="1">
    <citation type="submission" date="2014-05" db="EMBL/GenBank/DDBJ databases">
        <authorList>
            <person name="Chronopoulou M."/>
        </authorList>
    </citation>
    <scope>NUCLEOTIDE SEQUENCE</scope>
    <source>
        <tissue evidence="1">Whole organism</tissue>
    </source>
</reference>
<dbReference type="EMBL" id="HACA01018881">
    <property type="protein sequence ID" value="CDW36242.1"/>
    <property type="molecule type" value="Transcribed_RNA"/>
</dbReference>
<accession>A0A0K2UE57</accession>
<dbReference type="AlphaFoldDB" id="A0A0K2UE57"/>
<evidence type="ECO:0000313" key="1">
    <source>
        <dbReference type="EMBL" id="CDW36242.1"/>
    </source>
</evidence>
<protein>
    <submittedName>
        <fullName evidence="1">Uncharacterized protein</fullName>
    </submittedName>
</protein>
<organism evidence="1">
    <name type="scientific">Lepeophtheirus salmonis</name>
    <name type="common">Salmon louse</name>
    <name type="synonym">Caligus salmonis</name>
    <dbReference type="NCBI Taxonomy" id="72036"/>
    <lineage>
        <taxon>Eukaryota</taxon>
        <taxon>Metazoa</taxon>
        <taxon>Ecdysozoa</taxon>
        <taxon>Arthropoda</taxon>
        <taxon>Crustacea</taxon>
        <taxon>Multicrustacea</taxon>
        <taxon>Hexanauplia</taxon>
        <taxon>Copepoda</taxon>
        <taxon>Siphonostomatoida</taxon>
        <taxon>Caligidae</taxon>
        <taxon>Lepeophtheirus</taxon>
    </lineage>
</organism>
<proteinExistence type="predicted"/>